<evidence type="ECO:0000256" key="8">
    <source>
        <dbReference type="PIRNR" id="PIRNR000723"/>
    </source>
</evidence>
<dbReference type="InterPro" id="IPR003964">
    <property type="entry name" value="Carb_kinase"/>
</dbReference>
<dbReference type="GO" id="GO:0008804">
    <property type="term" value="F:carbamate kinase activity"/>
    <property type="evidence" value="ECO:0007669"/>
    <property type="project" value="UniProtKB-EC"/>
</dbReference>
<comment type="pathway">
    <text evidence="1">Metabolic intermediate metabolism; carbamoyl phosphate degradation; CO(2) and NH(3) from carbamoyl phosphate: step 1/1.</text>
</comment>
<sequence>MMKNLVIALGGNALGKDPKEQLELVKNTSKIIVDLVEEGYKVIISHGNGPQVGVINFAMDFSSNNGGNTPNFPFAECGAMSQGYIGYHLQQSIKEELNKRSIKMDIVSLITQVIVDKKDEAFFNPTKPVGMFYSKEEAKKISDEKGYKFIEDSNRGYRRVVPSPKPQEILEVDVIKKLSKECIVIAVGGGGIPVIKEENSYIGVDAVIDKDKSSCKLATDLGADTLLILTAVEKVYINYNKENQKAIDTMDIDLAKEYIKEGYFAKGSMLPKIEACIEFVENNKNAKAIITSLEKAKEALSGCTGTRIINR</sequence>
<dbReference type="PRINTS" id="PR01469">
    <property type="entry name" value="CARBMTKINASE"/>
</dbReference>
<evidence type="ECO:0000256" key="7">
    <source>
        <dbReference type="NCBIfam" id="TIGR00746"/>
    </source>
</evidence>
<evidence type="ECO:0000256" key="4">
    <source>
        <dbReference type="ARBA" id="ARBA00022679"/>
    </source>
</evidence>
<keyword evidence="11" id="KW-1185">Reference proteome</keyword>
<comment type="catalytic activity">
    <reaction evidence="6">
        <text>hydrogencarbonate + NH4(+) + ATP = carbamoyl phosphate + ADP + H2O + H(+)</text>
        <dbReference type="Rhea" id="RHEA:10152"/>
        <dbReference type="ChEBI" id="CHEBI:15377"/>
        <dbReference type="ChEBI" id="CHEBI:15378"/>
        <dbReference type="ChEBI" id="CHEBI:17544"/>
        <dbReference type="ChEBI" id="CHEBI:28938"/>
        <dbReference type="ChEBI" id="CHEBI:30616"/>
        <dbReference type="ChEBI" id="CHEBI:58228"/>
        <dbReference type="ChEBI" id="CHEBI:456216"/>
        <dbReference type="EC" id="2.7.2.2"/>
    </reaction>
</comment>
<reference evidence="10 11" key="1">
    <citation type="submission" date="2020-08" db="EMBL/GenBank/DDBJ databases">
        <authorList>
            <person name="Liu C."/>
            <person name="Sun Q."/>
        </authorList>
    </citation>
    <scope>NUCLEOTIDE SEQUENCE [LARGE SCALE GENOMIC DNA]</scope>
    <source>
        <strain evidence="10 11">NSJ-45</strain>
    </source>
</reference>
<evidence type="ECO:0000259" key="9">
    <source>
        <dbReference type="Pfam" id="PF00696"/>
    </source>
</evidence>
<comment type="similarity">
    <text evidence="2 8">Belongs to the carbamate kinase family.</text>
</comment>
<dbReference type="InterPro" id="IPR036393">
    <property type="entry name" value="AceGlu_kinase-like_sf"/>
</dbReference>
<organism evidence="10 11">
    <name type="scientific">Paeniclostridium hominis</name>
    <dbReference type="NCBI Taxonomy" id="2764329"/>
    <lineage>
        <taxon>Bacteria</taxon>
        <taxon>Bacillati</taxon>
        <taxon>Bacillota</taxon>
        <taxon>Clostridia</taxon>
        <taxon>Peptostreptococcales</taxon>
        <taxon>Peptostreptococcaceae</taxon>
        <taxon>Paeniclostridium</taxon>
    </lineage>
</organism>
<accession>A0ABR7K082</accession>
<dbReference type="Proteomes" id="UP000611796">
    <property type="component" value="Unassembled WGS sequence"/>
</dbReference>
<name>A0ABR7K082_9FIRM</name>
<dbReference type="Pfam" id="PF00696">
    <property type="entry name" value="AA_kinase"/>
    <property type="match status" value="1"/>
</dbReference>
<evidence type="ECO:0000256" key="5">
    <source>
        <dbReference type="ARBA" id="ARBA00022777"/>
    </source>
</evidence>
<proteinExistence type="inferred from homology"/>
<gene>
    <name evidence="10" type="primary">arcC</name>
    <name evidence="10" type="ORF">H8891_01595</name>
</gene>
<dbReference type="PANTHER" id="PTHR30409">
    <property type="entry name" value="CARBAMATE KINASE"/>
    <property type="match status" value="1"/>
</dbReference>
<dbReference type="EMBL" id="JACRWD010000001">
    <property type="protein sequence ID" value="MBC6002478.1"/>
    <property type="molecule type" value="Genomic_DNA"/>
</dbReference>
<evidence type="ECO:0000313" key="10">
    <source>
        <dbReference type="EMBL" id="MBC6002478.1"/>
    </source>
</evidence>
<dbReference type="NCBIfam" id="NF009007">
    <property type="entry name" value="PRK12352.1"/>
    <property type="match status" value="1"/>
</dbReference>
<evidence type="ECO:0000256" key="1">
    <source>
        <dbReference type="ARBA" id="ARBA00005118"/>
    </source>
</evidence>
<evidence type="ECO:0000256" key="2">
    <source>
        <dbReference type="ARBA" id="ARBA00011066"/>
    </source>
</evidence>
<dbReference type="CDD" id="cd04235">
    <property type="entry name" value="AAK_CK"/>
    <property type="match status" value="1"/>
</dbReference>
<keyword evidence="4 8" id="KW-0808">Transferase</keyword>
<feature type="domain" description="Aspartate/glutamate/uridylate kinase" evidence="9">
    <location>
        <begin position="5"/>
        <end position="291"/>
    </location>
</feature>
<comment type="caution">
    <text evidence="10">The sequence shown here is derived from an EMBL/GenBank/DDBJ whole genome shotgun (WGS) entry which is preliminary data.</text>
</comment>
<dbReference type="PANTHER" id="PTHR30409:SF1">
    <property type="entry name" value="CARBAMATE KINASE-RELATED"/>
    <property type="match status" value="1"/>
</dbReference>
<protein>
    <recommendedName>
        <fullName evidence="3 7">Carbamate kinase</fullName>
    </recommendedName>
</protein>
<dbReference type="SUPFAM" id="SSF53633">
    <property type="entry name" value="Carbamate kinase-like"/>
    <property type="match status" value="1"/>
</dbReference>
<dbReference type="NCBIfam" id="TIGR00746">
    <property type="entry name" value="arcC"/>
    <property type="match status" value="1"/>
</dbReference>
<keyword evidence="5 8" id="KW-0418">Kinase</keyword>
<dbReference type="Gene3D" id="3.40.1160.10">
    <property type="entry name" value="Acetylglutamate kinase-like"/>
    <property type="match status" value="1"/>
</dbReference>
<evidence type="ECO:0000256" key="6">
    <source>
        <dbReference type="ARBA" id="ARBA00048467"/>
    </source>
</evidence>
<evidence type="ECO:0000256" key="3">
    <source>
        <dbReference type="ARBA" id="ARBA00013070"/>
    </source>
</evidence>
<dbReference type="InterPro" id="IPR001048">
    <property type="entry name" value="Asp/Glu/Uridylate_kinase"/>
</dbReference>
<evidence type="ECO:0000313" key="11">
    <source>
        <dbReference type="Proteomes" id="UP000611796"/>
    </source>
</evidence>
<dbReference type="PIRSF" id="PIRSF000723">
    <property type="entry name" value="Carbamate_kin"/>
    <property type="match status" value="1"/>
</dbReference>